<evidence type="ECO:0000256" key="1">
    <source>
        <dbReference type="SAM" id="MobiDB-lite"/>
    </source>
</evidence>
<gene>
    <name evidence="2" type="ORF">Q0N40_01015</name>
</gene>
<sequence length="53" mass="5789">MDLDNLKDKAKDAISDNRDKVEEKANDVADSKLGDKADKAKEGVKKGLDSLDK</sequence>
<proteinExistence type="predicted"/>
<organism evidence="2 3">
    <name type="scientific">Corynebacterium pseudokroppenstedtii</name>
    <dbReference type="NCBI Taxonomy" id="2804917"/>
    <lineage>
        <taxon>Bacteria</taxon>
        <taxon>Bacillati</taxon>
        <taxon>Actinomycetota</taxon>
        <taxon>Actinomycetes</taxon>
        <taxon>Mycobacteriales</taxon>
        <taxon>Corynebacteriaceae</taxon>
        <taxon>Corynebacterium</taxon>
    </lineage>
</organism>
<dbReference type="Proteomes" id="UP001174314">
    <property type="component" value="Chromosome"/>
</dbReference>
<protein>
    <recommendedName>
        <fullName evidence="4">Antitoxin</fullName>
    </recommendedName>
</protein>
<reference evidence="2 3" key="1">
    <citation type="submission" date="2023-10" db="EMBL/GenBank/DDBJ databases">
        <title>complete genome sequence of Corynebacterium pseudokroppenstedtii P15-C1.</title>
        <authorList>
            <person name="Bruggemann H."/>
            <person name="Poehlein A."/>
        </authorList>
    </citation>
    <scope>NUCLEOTIDE SEQUENCE [LARGE SCALE GENOMIC DNA]</scope>
    <source>
        <strain evidence="2 3">P15_C1</strain>
    </source>
</reference>
<name>A0AAU0PZR9_9CORY</name>
<keyword evidence="3" id="KW-1185">Reference proteome</keyword>
<dbReference type="AlphaFoldDB" id="A0AAU0PZR9"/>
<accession>A0AAU0PZR9</accession>
<feature type="region of interest" description="Disordered" evidence="1">
    <location>
        <begin position="1"/>
        <end position="53"/>
    </location>
</feature>
<dbReference type="EMBL" id="CP137757">
    <property type="protein sequence ID" value="WPF25173.1"/>
    <property type="molecule type" value="Genomic_DNA"/>
</dbReference>
<evidence type="ECO:0000313" key="3">
    <source>
        <dbReference type="Proteomes" id="UP001174314"/>
    </source>
</evidence>
<dbReference type="RefSeq" id="WP_204087892.1">
    <property type="nucleotide sequence ID" value="NZ_CP137757.1"/>
</dbReference>
<dbReference type="KEGG" id="cpsk:Q0N40_01015"/>
<evidence type="ECO:0000313" key="2">
    <source>
        <dbReference type="EMBL" id="WPF25173.1"/>
    </source>
</evidence>
<evidence type="ECO:0008006" key="4">
    <source>
        <dbReference type="Google" id="ProtNLM"/>
    </source>
</evidence>